<dbReference type="STRING" id="1328760.A0A165HY05"/>
<sequence length="548" mass="63656">MDYDRTQARNFQSEHNNNVLNNDCMRKRMLLRGEVDLEEALESEEDMRLALQYPLKMGEFYKEMAERSEEIQELVASHFGLKRNESAKITVGKPFSADNKEIWQHGSFNLCIRVSTEVKGLPRWLAFRVPLPFKLGDKTAEGKGNCEEKLRSEAATHIWIREHCPDIPTAKLKGFGLPGGLSFFESKYLSFWLRIKTSIWRVCSYLLRGSRFCEYIPQRRSTFLEHGYIITDWIENQDERLLSSRTLTPEQTCNLYRSMSQIMLSLSRVSQPRIGSWTINDHGQISLSGRPCMLHLFELENAGIPTHIKRNITYTNADSFYLDMLSCHNKRFEIHPNVAQDRVDAQGVASDLVMMQILFPQFIDRRLRNGPFLMRLTDVHPSNVFVDKEGKVSHIIDLEWACSLPLTYQLPPLRLFGEFPESPDDPNYEAFWTAYNEFVAIFQQEEQSRGLLDDNGIAYSQASMMKEAFETGRISYLYALQNPLGLFNIVRCQLKGFFDEVPKEQLNSTLSRFWTGNMGEFMSKKLEQFETYKQEVISIFNSDRSLFI</sequence>
<reference evidence="1 2" key="1">
    <citation type="journal article" date="2016" name="Fungal Biol.">
        <title>The genome of Xylona heveae provides a window into fungal endophytism.</title>
        <authorList>
            <person name="Gazis R."/>
            <person name="Kuo A."/>
            <person name="Riley R."/>
            <person name="LaButti K."/>
            <person name="Lipzen A."/>
            <person name="Lin J."/>
            <person name="Amirebrahimi M."/>
            <person name="Hesse C.N."/>
            <person name="Spatafora J.W."/>
            <person name="Henrissat B."/>
            <person name="Hainaut M."/>
            <person name="Grigoriev I.V."/>
            <person name="Hibbett D.S."/>
        </authorList>
    </citation>
    <scope>NUCLEOTIDE SEQUENCE [LARGE SCALE GENOMIC DNA]</scope>
    <source>
        <strain evidence="1 2">TC161</strain>
    </source>
</reference>
<dbReference type="InterPro" id="IPR011009">
    <property type="entry name" value="Kinase-like_dom_sf"/>
</dbReference>
<evidence type="ECO:0000313" key="2">
    <source>
        <dbReference type="Proteomes" id="UP000076632"/>
    </source>
</evidence>
<dbReference type="InParanoid" id="A0A165HY05"/>
<evidence type="ECO:0008006" key="3">
    <source>
        <dbReference type="Google" id="ProtNLM"/>
    </source>
</evidence>
<dbReference type="InterPro" id="IPR051678">
    <property type="entry name" value="AGP_Transferase"/>
</dbReference>
<gene>
    <name evidence="1" type="ORF">L228DRAFT_244957</name>
</gene>
<dbReference type="PANTHER" id="PTHR21310">
    <property type="entry name" value="AMINOGLYCOSIDE PHOSPHOTRANSFERASE-RELATED-RELATED"/>
    <property type="match status" value="1"/>
</dbReference>
<dbReference type="RefSeq" id="XP_018189638.1">
    <property type="nucleotide sequence ID" value="XM_018332051.1"/>
</dbReference>
<dbReference type="OrthoDB" id="4193134at2759"/>
<keyword evidence="2" id="KW-1185">Reference proteome</keyword>
<accession>A0A165HY05</accession>
<dbReference type="AlphaFoldDB" id="A0A165HY05"/>
<dbReference type="SUPFAM" id="SSF56112">
    <property type="entry name" value="Protein kinase-like (PK-like)"/>
    <property type="match status" value="1"/>
</dbReference>
<dbReference type="EMBL" id="KV407456">
    <property type="protein sequence ID" value="KZF24083.1"/>
    <property type="molecule type" value="Genomic_DNA"/>
</dbReference>
<proteinExistence type="predicted"/>
<organism evidence="1 2">
    <name type="scientific">Xylona heveae (strain CBS 132557 / TC161)</name>
    <dbReference type="NCBI Taxonomy" id="1328760"/>
    <lineage>
        <taxon>Eukaryota</taxon>
        <taxon>Fungi</taxon>
        <taxon>Dikarya</taxon>
        <taxon>Ascomycota</taxon>
        <taxon>Pezizomycotina</taxon>
        <taxon>Xylonomycetes</taxon>
        <taxon>Xylonales</taxon>
        <taxon>Xylonaceae</taxon>
        <taxon>Xylona</taxon>
    </lineage>
</organism>
<dbReference type="GeneID" id="28897188"/>
<dbReference type="OMA" id="ATHIWIR"/>
<name>A0A165HY05_XYLHT</name>
<dbReference type="PANTHER" id="PTHR21310:SF37">
    <property type="entry name" value="AMINOGLYCOSIDE PHOSPHOTRANSFERASE DOMAIN-CONTAINING PROTEIN"/>
    <property type="match status" value="1"/>
</dbReference>
<protein>
    <recommendedName>
        <fullName evidence="3">Aminoglycoside phosphotransferase domain-containing protein</fullName>
    </recommendedName>
</protein>
<dbReference type="Proteomes" id="UP000076632">
    <property type="component" value="Unassembled WGS sequence"/>
</dbReference>
<evidence type="ECO:0000313" key="1">
    <source>
        <dbReference type="EMBL" id="KZF24083.1"/>
    </source>
</evidence>